<keyword evidence="3" id="KW-1185">Reference proteome</keyword>
<dbReference type="Proteomes" id="UP001353858">
    <property type="component" value="Unassembled WGS sequence"/>
</dbReference>
<dbReference type="InterPro" id="IPR031751">
    <property type="entry name" value="DUF4735"/>
</dbReference>
<comment type="caution">
    <text evidence="2">The sequence shown here is derived from an EMBL/GenBank/DDBJ whole genome shotgun (WGS) entry which is preliminary data.</text>
</comment>
<reference evidence="3" key="1">
    <citation type="submission" date="2023-01" db="EMBL/GenBank/DDBJ databases">
        <title>Key to firefly adult light organ development and bioluminescence: homeobox transcription factors regulate luciferase expression and transportation to peroxisome.</title>
        <authorList>
            <person name="Fu X."/>
        </authorList>
    </citation>
    <scope>NUCLEOTIDE SEQUENCE [LARGE SCALE GENOMIC DNA]</scope>
</reference>
<name>A0AAN7NWI0_9COLE</name>
<protein>
    <submittedName>
        <fullName evidence="2">Uncharacterized protein</fullName>
    </submittedName>
</protein>
<proteinExistence type="predicted"/>
<dbReference type="GO" id="GO:0005829">
    <property type="term" value="C:cytosol"/>
    <property type="evidence" value="ECO:0007669"/>
    <property type="project" value="TreeGrafter"/>
</dbReference>
<feature type="region of interest" description="Disordered" evidence="1">
    <location>
        <begin position="206"/>
        <end position="237"/>
    </location>
</feature>
<evidence type="ECO:0000256" key="1">
    <source>
        <dbReference type="SAM" id="MobiDB-lite"/>
    </source>
</evidence>
<dbReference type="PANTHER" id="PTHR33539">
    <property type="entry name" value="UPF0764 PROTEIN C16ORF89"/>
    <property type="match status" value="1"/>
</dbReference>
<gene>
    <name evidence="2" type="ORF">RN001_013600</name>
</gene>
<organism evidence="2 3">
    <name type="scientific">Aquatica leii</name>
    <dbReference type="NCBI Taxonomy" id="1421715"/>
    <lineage>
        <taxon>Eukaryota</taxon>
        <taxon>Metazoa</taxon>
        <taxon>Ecdysozoa</taxon>
        <taxon>Arthropoda</taxon>
        <taxon>Hexapoda</taxon>
        <taxon>Insecta</taxon>
        <taxon>Pterygota</taxon>
        <taxon>Neoptera</taxon>
        <taxon>Endopterygota</taxon>
        <taxon>Coleoptera</taxon>
        <taxon>Polyphaga</taxon>
        <taxon>Elateriformia</taxon>
        <taxon>Elateroidea</taxon>
        <taxon>Lampyridae</taxon>
        <taxon>Luciolinae</taxon>
        <taxon>Aquatica</taxon>
    </lineage>
</organism>
<dbReference type="AlphaFoldDB" id="A0AAN7NWI0"/>
<sequence>MNFDVVVALTLTKAQLEETLTYHLTIEESYTFKELIKQCDSTLEIALRNISKRSPISSMFEQYLLNPNIWIINNNFLINELDDLGKYDRWTTAFIIKNRSAKYKNVSSNECLHELLQQTPKDFAEHQCYSSDRCKEFMFGNRIDTGYVLTHRLLYLYIMRMVRCSISSKDADLLTNKYCSLILKEAKTNEFLGFPQRDIFLEQVTDRPSPKTDIEPNTSRLQTERTAEGNSESTETVNTARVKEAFKQVDDDKNIIVNVSLSKIPENIDNNFKKALDELQAQLYMFERNLSKSSSIEKAQQEALKANPGLKVFGKGHKKKYVVFLKEKY</sequence>
<dbReference type="EMBL" id="JARPUR010000006">
    <property type="protein sequence ID" value="KAK4874240.1"/>
    <property type="molecule type" value="Genomic_DNA"/>
</dbReference>
<dbReference type="Pfam" id="PF15882">
    <property type="entry name" value="DUF4735"/>
    <property type="match status" value="1"/>
</dbReference>
<evidence type="ECO:0000313" key="2">
    <source>
        <dbReference type="EMBL" id="KAK4874240.1"/>
    </source>
</evidence>
<feature type="compositionally biased region" description="Polar residues" evidence="1">
    <location>
        <begin position="228"/>
        <end position="237"/>
    </location>
</feature>
<dbReference type="GO" id="GO:0016020">
    <property type="term" value="C:membrane"/>
    <property type="evidence" value="ECO:0007669"/>
    <property type="project" value="TreeGrafter"/>
</dbReference>
<evidence type="ECO:0000313" key="3">
    <source>
        <dbReference type="Proteomes" id="UP001353858"/>
    </source>
</evidence>
<accession>A0AAN7NWI0</accession>
<dbReference type="PANTHER" id="PTHR33539:SF1">
    <property type="entry name" value="UPF0764 PROTEIN C16ORF89"/>
    <property type="match status" value="1"/>
</dbReference>